<organism evidence="3 4">
    <name type="scientific">Jonquetella anthropi DSM 22815</name>
    <dbReference type="NCBI Taxonomy" id="885272"/>
    <lineage>
        <taxon>Bacteria</taxon>
        <taxon>Thermotogati</taxon>
        <taxon>Synergistota</taxon>
        <taxon>Synergistia</taxon>
        <taxon>Synergistales</taxon>
        <taxon>Dethiosulfovibrionaceae</taxon>
        <taxon>Jonquetella</taxon>
    </lineage>
</organism>
<accession>H0UM43</accession>
<keyword evidence="4" id="KW-1185">Reference proteome</keyword>
<gene>
    <name evidence="3" type="ORF">JonanDRAFT_1253</name>
</gene>
<feature type="domain" description="DUF1846" evidence="1">
    <location>
        <begin position="6"/>
        <end position="337"/>
    </location>
</feature>
<dbReference type="InterPro" id="IPR016193">
    <property type="entry name" value="Cytidine_deaminase-like"/>
</dbReference>
<sequence length="505" mass="55889">MLNVRGFDNEKYLAEQTAAIKQRRERIGGKLYLEFGGKLTSDLHAARVLPGFDPDVKMRLLGGFRDMAEIIICLYAGDIERKKIRADFGITYDADVLRLIDRFGEQGLTVAGVVINRYEGQPTADLFRRRLEHRGVRVYTHRMTKGYPTDLETIVSDEGYGANSYVPTTKPIVVVTAPGPGSGKLATCLSQLYHEHRRGVQAGYAKYESFPVWNMPLKHPLNLAYEAATADLGDVNLIDHFHLEAYDQKTVNYNRDLEAFPILQRILQRITGQDSFYRSPTDMGVNRIGFGIVDDDVVRRASCDEIVRRYFRYSCECAQGITDDEVVQRVELIMKELGLQPEDRAVVIPAREAAKEARAKGKGSDGIYTGCAIELPDGSIVTGKNSPLLHAEAAAVLNAIKTLAGIPDSIDLLPASLIHSLAHFKKEILGGTKLTMNLDETLIALSLSGTVNPVAEAAVAQLPKLRNREVHTSHIPSPADESALRKLNVNLTSDPHFSSKSLFED</sequence>
<dbReference type="OrthoDB" id="9803572at2"/>
<evidence type="ECO:0000259" key="2">
    <source>
        <dbReference type="Pfam" id="PF20921"/>
    </source>
</evidence>
<dbReference type="Pfam" id="PF08903">
    <property type="entry name" value="DUF1846"/>
    <property type="match status" value="1"/>
</dbReference>
<dbReference type="HOGENOM" id="CLU_046981_0_0_0"/>
<dbReference type="Pfam" id="PF20921">
    <property type="entry name" value="DUF1846_C"/>
    <property type="match status" value="1"/>
</dbReference>
<dbReference type="NCBIfam" id="NF010184">
    <property type="entry name" value="PRK13663.1"/>
    <property type="match status" value="1"/>
</dbReference>
<dbReference type="AlphaFoldDB" id="H0UM43"/>
<dbReference type="Gene3D" id="1.20.1570.10">
    <property type="entry name" value="dip2346 domain like"/>
    <property type="match status" value="1"/>
</dbReference>
<evidence type="ECO:0000259" key="1">
    <source>
        <dbReference type="Pfam" id="PF08903"/>
    </source>
</evidence>
<dbReference type="Gene3D" id="3.40.140.40">
    <property type="entry name" value="Domain of unknown function (DUF1846), C-terminal subdomain"/>
    <property type="match status" value="1"/>
</dbReference>
<feature type="domain" description="DUF1846" evidence="2">
    <location>
        <begin position="342"/>
        <end position="503"/>
    </location>
</feature>
<evidence type="ECO:0000313" key="4">
    <source>
        <dbReference type="Proteomes" id="UP000003806"/>
    </source>
</evidence>
<dbReference type="EMBL" id="CM001376">
    <property type="protein sequence ID" value="EHM13619.1"/>
    <property type="molecule type" value="Genomic_DNA"/>
</dbReference>
<proteinExistence type="predicted"/>
<dbReference type="InterPro" id="IPR048496">
    <property type="entry name" value="DUF1846_N"/>
</dbReference>
<dbReference type="Proteomes" id="UP000003806">
    <property type="component" value="Chromosome"/>
</dbReference>
<evidence type="ECO:0000313" key="3">
    <source>
        <dbReference type="EMBL" id="EHM13619.1"/>
    </source>
</evidence>
<dbReference type="RefSeq" id="WP_008521700.1">
    <property type="nucleotide sequence ID" value="NZ_CM001376.1"/>
</dbReference>
<name>H0UM43_9BACT</name>
<dbReference type="eggNOG" id="COG4868">
    <property type="taxonomic scope" value="Bacteria"/>
</dbReference>
<evidence type="ECO:0008006" key="5">
    <source>
        <dbReference type="Google" id="ProtNLM"/>
    </source>
</evidence>
<dbReference type="InterPro" id="IPR048441">
    <property type="entry name" value="DUF1846_C"/>
</dbReference>
<protein>
    <recommendedName>
        <fullName evidence="5">DUF1846 domain-containing protein</fullName>
    </recommendedName>
</protein>
<dbReference type="GO" id="GO:0003824">
    <property type="term" value="F:catalytic activity"/>
    <property type="evidence" value="ECO:0007669"/>
    <property type="project" value="InterPro"/>
</dbReference>
<dbReference type="SUPFAM" id="SSF53927">
    <property type="entry name" value="Cytidine deaminase-like"/>
    <property type="match status" value="1"/>
</dbReference>
<dbReference type="Gene3D" id="3.10.630.10">
    <property type="entry name" value="dip2346 domain like"/>
    <property type="match status" value="1"/>
</dbReference>
<reference evidence="3 4" key="1">
    <citation type="submission" date="2011-11" db="EMBL/GenBank/DDBJ databases">
        <title>The Noncontiguous Finished genome of Jonquetella anthropi DSM 22815.</title>
        <authorList>
            <consortium name="US DOE Joint Genome Institute (JGI-PGF)"/>
            <person name="Lucas S."/>
            <person name="Copeland A."/>
            <person name="Lapidus A."/>
            <person name="Glavina del Rio T."/>
            <person name="Dalin E."/>
            <person name="Tice H."/>
            <person name="Bruce D."/>
            <person name="Goodwin L."/>
            <person name="Pitluck S."/>
            <person name="Peters L."/>
            <person name="Mikhailova N."/>
            <person name="Held B."/>
            <person name="Kyrpides N."/>
            <person name="Mavromatis K."/>
            <person name="Ivanova N."/>
            <person name="Markowitz V."/>
            <person name="Cheng J.-F."/>
            <person name="Hugenholtz P."/>
            <person name="Woyke T."/>
            <person name="Wu D."/>
            <person name="Gronow S."/>
            <person name="Wellnitz S."/>
            <person name="Brambilla E."/>
            <person name="Klenk H.-P."/>
            <person name="Eisen J.A."/>
        </authorList>
    </citation>
    <scope>NUCLEOTIDE SEQUENCE [LARGE SCALE GENOMIC DNA]</scope>
    <source>
        <strain evidence="3 4">DSM 22815</strain>
    </source>
</reference>
<dbReference type="STRING" id="885272.JonanDRAFT_1253"/>